<dbReference type="SUPFAM" id="SSF56219">
    <property type="entry name" value="DNase I-like"/>
    <property type="match status" value="1"/>
</dbReference>
<sequence length="266" mass="27486">MTAEGRVMTFNVGRGASGPQGTGPDDLGRVAEVLADGGGVDVACLQEVHGPDVPALAAALRADHGIDVHAHFTATVPADRMARSLRVAEQRSDDRRVAHLRGRQSDYGIAVLSRQPLTTAVDHRLPDDGREDRAAQVVTTALDGAPLTVVATHLGLVTEQGLLASLVGRPTPQQAQTRAFLALAAGVDGPVVAAGDLNQAPATVLAAAEGTGLEVVSDTRRPTCGHRTIDYVLTGHGVRAGDPEVRAVPVSDHDPVVVAVEVPRPG</sequence>
<protein>
    <submittedName>
        <fullName evidence="2">Endonuclease/exonuclease/phosphatase family protein</fullName>
    </submittedName>
</protein>
<dbReference type="InterPro" id="IPR051916">
    <property type="entry name" value="GPI-anchor_lipid_remodeler"/>
</dbReference>
<accession>A0AAE9Y3J5</accession>
<dbReference type="PANTHER" id="PTHR14859:SF15">
    <property type="entry name" value="ENDONUCLEASE_EXONUCLEASE_PHOSPHATASE DOMAIN-CONTAINING PROTEIN"/>
    <property type="match status" value="1"/>
</dbReference>
<reference evidence="2" key="1">
    <citation type="submission" date="2023-01" db="EMBL/GenBank/DDBJ databases">
        <title>The diversity of Class Acidimicrobiia in South China Sea sediment environments and the proposal of Iamia marina sp. nov., a novel species of the genus Iamia.</title>
        <authorList>
            <person name="He Y."/>
            <person name="Tian X."/>
        </authorList>
    </citation>
    <scope>NUCLEOTIDE SEQUENCE</scope>
    <source>
        <strain evidence="2">DSM 19957</strain>
    </source>
</reference>
<feature type="domain" description="Endonuclease/exonuclease/phosphatase" evidence="1">
    <location>
        <begin position="8"/>
        <end position="253"/>
    </location>
</feature>
<evidence type="ECO:0000313" key="2">
    <source>
        <dbReference type="EMBL" id="WCO65374.1"/>
    </source>
</evidence>
<dbReference type="Gene3D" id="3.60.10.10">
    <property type="entry name" value="Endonuclease/exonuclease/phosphatase"/>
    <property type="match status" value="1"/>
</dbReference>
<dbReference type="RefSeq" id="WP_272734899.1">
    <property type="nucleotide sequence ID" value="NZ_CP116942.1"/>
</dbReference>
<proteinExistence type="predicted"/>
<organism evidence="2 3">
    <name type="scientific">Iamia majanohamensis</name>
    <dbReference type="NCBI Taxonomy" id="467976"/>
    <lineage>
        <taxon>Bacteria</taxon>
        <taxon>Bacillati</taxon>
        <taxon>Actinomycetota</taxon>
        <taxon>Acidimicrobiia</taxon>
        <taxon>Acidimicrobiales</taxon>
        <taxon>Iamiaceae</taxon>
        <taxon>Iamia</taxon>
    </lineage>
</organism>
<dbReference type="Proteomes" id="UP001216390">
    <property type="component" value="Chromosome"/>
</dbReference>
<name>A0AAE9Y3J5_9ACTN</name>
<keyword evidence="2" id="KW-0378">Hydrolase</keyword>
<dbReference type="AlphaFoldDB" id="A0AAE9Y3J5"/>
<evidence type="ECO:0000313" key="3">
    <source>
        <dbReference type="Proteomes" id="UP001216390"/>
    </source>
</evidence>
<dbReference type="GO" id="GO:0016020">
    <property type="term" value="C:membrane"/>
    <property type="evidence" value="ECO:0007669"/>
    <property type="project" value="GOC"/>
</dbReference>
<dbReference type="Pfam" id="PF03372">
    <property type="entry name" value="Exo_endo_phos"/>
    <property type="match status" value="1"/>
</dbReference>
<dbReference type="EMBL" id="CP116942">
    <property type="protein sequence ID" value="WCO65374.1"/>
    <property type="molecule type" value="Genomic_DNA"/>
</dbReference>
<dbReference type="KEGG" id="ima:PO878_12795"/>
<dbReference type="GO" id="GO:0006506">
    <property type="term" value="P:GPI anchor biosynthetic process"/>
    <property type="evidence" value="ECO:0007669"/>
    <property type="project" value="TreeGrafter"/>
</dbReference>
<dbReference type="PANTHER" id="PTHR14859">
    <property type="entry name" value="CALCOFLUOR WHITE HYPERSENSITIVE PROTEIN PRECURSOR"/>
    <property type="match status" value="1"/>
</dbReference>
<dbReference type="InterPro" id="IPR005135">
    <property type="entry name" value="Endo/exonuclease/phosphatase"/>
</dbReference>
<keyword evidence="2" id="KW-0540">Nuclease</keyword>
<keyword evidence="2" id="KW-0255">Endonuclease</keyword>
<dbReference type="GO" id="GO:0004519">
    <property type="term" value="F:endonuclease activity"/>
    <property type="evidence" value="ECO:0007669"/>
    <property type="project" value="UniProtKB-KW"/>
</dbReference>
<gene>
    <name evidence="2" type="ORF">PO878_12795</name>
</gene>
<keyword evidence="3" id="KW-1185">Reference proteome</keyword>
<evidence type="ECO:0000259" key="1">
    <source>
        <dbReference type="Pfam" id="PF03372"/>
    </source>
</evidence>
<dbReference type="InterPro" id="IPR036691">
    <property type="entry name" value="Endo/exonu/phosph_ase_sf"/>
</dbReference>